<dbReference type="AlphaFoldDB" id="A0A9P5NIK1"/>
<evidence type="ECO:0000256" key="2">
    <source>
        <dbReference type="SAM" id="Phobius"/>
    </source>
</evidence>
<proteinExistence type="predicted"/>
<name>A0A9P5NIK1_GYMJU</name>
<evidence type="ECO:0000313" key="3">
    <source>
        <dbReference type="EMBL" id="KAF8885545.1"/>
    </source>
</evidence>
<reference evidence="3" key="1">
    <citation type="submission" date="2020-11" db="EMBL/GenBank/DDBJ databases">
        <authorList>
            <consortium name="DOE Joint Genome Institute"/>
            <person name="Ahrendt S."/>
            <person name="Riley R."/>
            <person name="Andreopoulos W."/>
            <person name="LaButti K."/>
            <person name="Pangilinan J."/>
            <person name="Ruiz-duenas F.J."/>
            <person name="Barrasa J.M."/>
            <person name="Sanchez-Garcia M."/>
            <person name="Camarero S."/>
            <person name="Miyauchi S."/>
            <person name="Serrano A."/>
            <person name="Linde D."/>
            <person name="Babiker R."/>
            <person name="Drula E."/>
            <person name="Ayuso-Fernandez I."/>
            <person name="Pacheco R."/>
            <person name="Padilla G."/>
            <person name="Ferreira P."/>
            <person name="Barriuso J."/>
            <person name="Kellner H."/>
            <person name="Castanera R."/>
            <person name="Alfaro M."/>
            <person name="Ramirez L."/>
            <person name="Pisabarro A.G."/>
            <person name="Kuo A."/>
            <person name="Tritt A."/>
            <person name="Lipzen A."/>
            <person name="He G."/>
            <person name="Yan M."/>
            <person name="Ng V."/>
            <person name="Cullen D."/>
            <person name="Martin F."/>
            <person name="Rosso M.-N."/>
            <person name="Henrissat B."/>
            <person name="Hibbett D."/>
            <person name="Martinez A.T."/>
            <person name="Grigoriev I.V."/>
        </authorList>
    </citation>
    <scope>NUCLEOTIDE SEQUENCE</scope>
    <source>
        <strain evidence="3">AH 44721</strain>
    </source>
</reference>
<accession>A0A9P5NIK1</accession>
<feature type="region of interest" description="Disordered" evidence="1">
    <location>
        <begin position="79"/>
        <end position="102"/>
    </location>
</feature>
<feature type="compositionally biased region" description="Low complexity" evidence="1">
    <location>
        <begin position="30"/>
        <end position="48"/>
    </location>
</feature>
<evidence type="ECO:0000313" key="4">
    <source>
        <dbReference type="Proteomes" id="UP000724874"/>
    </source>
</evidence>
<comment type="caution">
    <text evidence="3">The sequence shown here is derived from an EMBL/GenBank/DDBJ whole genome shotgun (WGS) entry which is preliminary data.</text>
</comment>
<dbReference type="Proteomes" id="UP000724874">
    <property type="component" value="Unassembled WGS sequence"/>
</dbReference>
<evidence type="ECO:0000256" key="1">
    <source>
        <dbReference type="SAM" id="MobiDB-lite"/>
    </source>
</evidence>
<gene>
    <name evidence="3" type="ORF">CPB84DRAFT_1788251</name>
</gene>
<organism evidence="3 4">
    <name type="scientific">Gymnopilus junonius</name>
    <name type="common">Spectacular rustgill mushroom</name>
    <name type="synonym">Gymnopilus spectabilis subsp. junonius</name>
    <dbReference type="NCBI Taxonomy" id="109634"/>
    <lineage>
        <taxon>Eukaryota</taxon>
        <taxon>Fungi</taxon>
        <taxon>Dikarya</taxon>
        <taxon>Basidiomycota</taxon>
        <taxon>Agaricomycotina</taxon>
        <taxon>Agaricomycetes</taxon>
        <taxon>Agaricomycetidae</taxon>
        <taxon>Agaricales</taxon>
        <taxon>Agaricineae</taxon>
        <taxon>Hymenogastraceae</taxon>
        <taxon>Gymnopilus</taxon>
    </lineage>
</organism>
<protein>
    <submittedName>
        <fullName evidence="3">Uncharacterized protein</fullName>
    </submittedName>
</protein>
<sequence>MCLPWDDPIPISVDTTVLSTSIVGAPMAASSSTITSSTPTNTTSTLYSTTSTSSSKIVTVFRKTTTPSSKTIALFSTTSSSASRPSKSTPSSHSVTFTETQTSTGTSTMISTLTVASKIPNTVSATSNLAHIRVIAILSMVIPMCVICVIGFFVLRRRRRRNEQQPTSGLVPIQHTPERIDPFPSPSSGEVHPTSIANILEKGIPLVRSSSQNRYPSPIPPVTIPAANVNIESLEERLNALERLILNNTSPDEVATRTAREHLIAFRNDLPVRAANDVEAPPDYSHWMIVMPSVHRTDVVEVYHLTPKRPANNLC</sequence>
<feature type="transmembrane region" description="Helical" evidence="2">
    <location>
        <begin position="134"/>
        <end position="155"/>
    </location>
</feature>
<keyword evidence="2" id="KW-1133">Transmembrane helix</keyword>
<keyword evidence="2" id="KW-0472">Membrane</keyword>
<dbReference type="EMBL" id="JADNYJ010000101">
    <property type="protein sequence ID" value="KAF8885545.1"/>
    <property type="molecule type" value="Genomic_DNA"/>
</dbReference>
<keyword evidence="4" id="KW-1185">Reference proteome</keyword>
<feature type="region of interest" description="Disordered" evidence="1">
    <location>
        <begin position="29"/>
        <end position="48"/>
    </location>
</feature>
<keyword evidence="2" id="KW-0812">Transmembrane</keyword>